<gene>
    <name evidence="1" type="ORF">MM415B01930_0014</name>
</gene>
<proteinExistence type="predicted"/>
<accession>A0A6M3IF84</accession>
<reference evidence="1" key="1">
    <citation type="submission" date="2020-03" db="EMBL/GenBank/DDBJ databases">
        <title>The deep terrestrial virosphere.</title>
        <authorList>
            <person name="Holmfeldt K."/>
            <person name="Nilsson E."/>
            <person name="Simone D."/>
            <person name="Lopez-Fernandez M."/>
            <person name="Wu X."/>
            <person name="de Brujin I."/>
            <person name="Lundin D."/>
            <person name="Andersson A."/>
            <person name="Bertilsson S."/>
            <person name="Dopson M."/>
        </authorList>
    </citation>
    <scope>NUCLEOTIDE SEQUENCE</scope>
    <source>
        <strain evidence="1">MM415B01930</strain>
    </source>
</reference>
<sequence>MKGGLNNPRVIDALPVNGNLNNGISSDWAFDHAADLDAHTLNPAEQVQTGAYNFFNYGTNNAQVLGADVLWGTIIWIPRALTVDRIVIDVTAGAAGKIAYVGIYNVGANLVPGSLLIDGGSISVAAVTVVAATVSQALTKGYYYVAVVSDGAPTIRSILYNAWSPLGYNPASFSGTYSGYTKAASGCVANAGLVDPFTAGSTAAIGVPKVLLRVASLD</sequence>
<protein>
    <submittedName>
        <fullName evidence="1">Uncharacterized protein</fullName>
    </submittedName>
</protein>
<dbReference type="EMBL" id="MT141198">
    <property type="protein sequence ID" value="QJA56075.1"/>
    <property type="molecule type" value="Genomic_DNA"/>
</dbReference>
<organism evidence="1">
    <name type="scientific">viral metagenome</name>
    <dbReference type="NCBI Taxonomy" id="1070528"/>
    <lineage>
        <taxon>unclassified sequences</taxon>
        <taxon>metagenomes</taxon>
        <taxon>organismal metagenomes</taxon>
    </lineage>
</organism>
<dbReference type="AlphaFoldDB" id="A0A6M3IF84"/>
<name>A0A6M3IF84_9ZZZZ</name>
<evidence type="ECO:0000313" key="1">
    <source>
        <dbReference type="EMBL" id="QJA56075.1"/>
    </source>
</evidence>